<dbReference type="AlphaFoldDB" id="A0AAF0UEQ7"/>
<protein>
    <submittedName>
        <fullName evidence="4">Uncharacterized protein</fullName>
    </submittedName>
</protein>
<dbReference type="GO" id="GO:0016491">
    <property type="term" value="F:oxidoreductase activity"/>
    <property type="evidence" value="ECO:0007669"/>
    <property type="project" value="UniProtKB-KW"/>
</dbReference>
<accession>A0AAF0UEQ7</accession>
<dbReference type="InterPro" id="IPR027443">
    <property type="entry name" value="IPNS-like_sf"/>
</dbReference>
<dbReference type="InterPro" id="IPR050295">
    <property type="entry name" value="Plant_2OG-oxidoreductases"/>
</dbReference>
<keyword evidence="5" id="KW-1185">Reference proteome</keyword>
<keyword evidence="2" id="KW-0560">Oxidoreductase</keyword>
<evidence type="ECO:0000256" key="1">
    <source>
        <dbReference type="ARBA" id="ARBA00022723"/>
    </source>
</evidence>
<name>A0AAF0UEQ7_SOLVR</name>
<dbReference type="SUPFAM" id="SSF51197">
    <property type="entry name" value="Clavaminate synthase-like"/>
    <property type="match status" value="1"/>
</dbReference>
<organism evidence="4 5">
    <name type="scientific">Solanum verrucosum</name>
    <dbReference type="NCBI Taxonomy" id="315347"/>
    <lineage>
        <taxon>Eukaryota</taxon>
        <taxon>Viridiplantae</taxon>
        <taxon>Streptophyta</taxon>
        <taxon>Embryophyta</taxon>
        <taxon>Tracheophyta</taxon>
        <taxon>Spermatophyta</taxon>
        <taxon>Magnoliopsida</taxon>
        <taxon>eudicotyledons</taxon>
        <taxon>Gunneridae</taxon>
        <taxon>Pentapetalae</taxon>
        <taxon>asterids</taxon>
        <taxon>lamiids</taxon>
        <taxon>Solanales</taxon>
        <taxon>Solanaceae</taxon>
        <taxon>Solanoideae</taxon>
        <taxon>Solaneae</taxon>
        <taxon>Solanum</taxon>
    </lineage>
</organism>
<keyword evidence="3" id="KW-0408">Iron</keyword>
<dbReference type="Proteomes" id="UP001234989">
    <property type="component" value="Chromosome 9"/>
</dbReference>
<gene>
    <name evidence="4" type="ORF">MTR67_038007</name>
</gene>
<dbReference type="Gene3D" id="2.60.120.330">
    <property type="entry name" value="B-lactam Antibiotic, Isopenicillin N Synthase, Chain"/>
    <property type="match status" value="1"/>
</dbReference>
<dbReference type="GO" id="GO:0046872">
    <property type="term" value="F:metal ion binding"/>
    <property type="evidence" value="ECO:0007669"/>
    <property type="project" value="UniProtKB-KW"/>
</dbReference>
<evidence type="ECO:0000313" key="5">
    <source>
        <dbReference type="Proteomes" id="UP001234989"/>
    </source>
</evidence>
<proteinExistence type="predicted"/>
<evidence type="ECO:0000313" key="4">
    <source>
        <dbReference type="EMBL" id="WMV44622.1"/>
    </source>
</evidence>
<dbReference type="EMBL" id="CP133620">
    <property type="protein sequence ID" value="WMV44622.1"/>
    <property type="molecule type" value="Genomic_DNA"/>
</dbReference>
<dbReference type="PANTHER" id="PTHR47991">
    <property type="entry name" value="OXOGLUTARATE/IRON-DEPENDENT DIOXYGENASE"/>
    <property type="match status" value="1"/>
</dbReference>
<sequence>MVSFVGSFLKLVCDPLPQVLPYWPSSPSDFREMAVTYLKETKILFIKLVEAILESLGTNVATKNKTQQNDDEMLKEFEDGSQLMAFYPPCPNPDLTLGMPPHSDCGF</sequence>
<evidence type="ECO:0000256" key="2">
    <source>
        <dbReference type="ARBA" id="ARBA00023002"/>
    </source>
</evidence>
<keyword evidence="1" id="KW-0479">Metal-binding</keyword>
<reference evidence="4" key="1">
    <citation type="submission" date="2023-08" db="EMBL/GenBank/DDBJ databases">
        <title>A de novo genome assembly of Solanum verrucosum Schlechtendal, a Mexican diploid species geographically isolated from the other diploid A-genome species in potato relatives.</title>
        <authorList>
            <person name="Hosaka K."/>
        </authorList>
    </citation>
    <scope>NUCLEOTIDE SEQUENCE</scope>
    <source>
        <tissue evidence="4">Young leaves</tissue>
    </source>
</reference>
<evidence type="ECO:0000256" key="3">
    <source>
        <dbReference type="ARBA" id="ARBA00023004"/>
    </source>
</evidence>